<keyword evidence="1" id="KW-0812">Transmembrane</keyword>
<evidence type="ECO:0000313" key="2">
    <source>
        <dbReference type="EMBL" id="MEN1759628.1"/>
    </source>
</evidence>
<feature type="transmembrane region" description="Helical" evidence="1">
    <location>
        <begin position="6"/>
        <end position="24"/>
    </location>
</feature>
<protein>
    <recommendedName>
        <fullName evidence="4">Cytochrome b561 domain-containing protein</fullName>
    </recommendedName>
</protein>
<evidence type="ECO:0000256" key="1">
    <source>
        <dbReference type="SAM" id="Phobius"/>
    </source>
</evidence>
<feature type="transmembrane region" description="Helical" evidence="1">
    <location>
        <begin position="106"/>
        <end position="123"/>
    </location>
</feature>
<dbReference type="RefSeq" id="WP_343184989.1">
    <property type="nucleotide sequence ID" value="NZ_JBCITM010000003.1"/>
</dbReference>
<keyword evidence="1" id="KW-1133">Transmembrane helix</keyword>
<keyword evidence="3" id="KW-1185">Reference proteome</keyword>
<sequence>MAQWQIMGWVNVALVVIMGTIYPLKQKMKSNKKLIPIYRVVRVVHPVIGVAMILIGLLHGSMVLGQLRLHSGSLVLLTLIVMALVALAGSKLAVLRKIWRPIHRGLGIVLVLLLLAHLTFPWWL</sequence>
<evidence type="ECO:0000313" key="3">
    <source>
        <dbReference type="Proteomes" id="UP001407405"/>
    </source>
</evidence>
<accession>A0ABU9VR30</accession>
<proteinExistence type="predicted"/>
<evidence type="ECO:0008006" key="4">
    <source>
        <dbReference type="Google" id="ProtNLM"/>
    </source>
</evidence>
<reference evidence="2 3" key="1">
    <citation type="submission" date="2024-04" db="EMBL/GenBank/DDBJ databases">
        <title>Genome sequencing and metabolic network reconstruction of aminoacids and betaine degradation by Anoxynatronum sibiricum.</title>
        <authorList>
            <person name="Detkova E.N."/>
            <person name="Boltjanskaja Y.V."/>
            <person name="Mardanov A.V."/>
            <person name="Kevbrin V."/>
        </authorList>
    </citation>
    <scope>NUCLEOTIDE SEQUENCE [LARGE SCALE GENOMIC DNA]</scope>
    <source>
        <strain evidence="2 3">Z-7981</strain>
    </source>
</reference>
<gene>
    <name evidence="2" type="ORF">AAIG11_04000</name>
</gene>
<comment type="caution">
    <text evidence="2">The sequence shown here is derived from an EMBL/GenBank/DDBJ whole genome shotgun (WGS) entry which is preliminary data.</text>
</comment>
<feature type="transmembrane region" description="Helical" evidence="1">
    <location>
        <begin position="74"/>
        <end position="94"/>
    </location>
</feature>
<keyword evidence="1" id="KW-0472">Membrane</keyword>
<feature type="transmembrane region" description="Helical" evidence="1">
    <location>
        <begin position="44"/>
        <end position="62"/>
    </location>
</feature>
<dbReference type="EMBL" id="JBCITM010000003">
    <property type="protein sequence ID" value="MEN1759628.1"/>
    <property type="molecule type" value="Genomic_DNA"/>
</dbReference>
<organism evidence="2 3">
    <name type="scientific">Anoxynatronum sibiricum</name>
    <dbReference type="NCBI Taxonomy" id="210623"/>
    <lineage>
        <taxon>Bacteria</taxon>
        <taxon>Bacillati</taxon>
        <taxon>Bacillota</taxon>
        <taxon>Clostridia</taxon>
        <taxon>Eubacteriales</taxon>
        <taxon>Clostridiaceae</taxon>
        <taxon>Anoxynatronum</taxon>
    </lineage>
</organism>
<name>A0ABU9VR30_9CLOT</name>
<dbReference type="Proteomes" id="UP001407405">
    <property type="component" value="Unassembled WGS sequence"/>
</dbReference>